<dbReference type="EMBL" id="CP011011">
    <property type="protein sequence ID" value="ATC81901.1"/>
    <property type="molecule type" value="Genomic_DNA"/>
</dbReference>
<gene>
    <name evidence="1" type="ORF">PAGA_a1503</name>
</gene>
<evidence type="ECO:0000313" key="2">
    <source>
        <dbReference type="Proteomes" id="UP000217277"/>
    </source>
</evidence>
<evidence type="ECO:0000313" key="1">
    <source>
        <dbReference type="EMBL" id="ATC81901.1"/>
    </source>
</evidence>
<protein>
    <submittedName>
        <fullName evidence="1">Uncharacterized protein</fullName>
    </submittedName>
</protein>
<sequence length="42" mass="4863">MYNSLALQIKPLVKSVKSQVKIEFQANKKPYSKLYGFNTMLI</sequence>
<proteinExistence type="predicted"/>
<accession>A0ACA8DV13</accession>
<keyword evidence="2" id="KW-1185">Reference proteome</keyword>
<reference evidence="1" key="1">
    <citation type="submission" date="2015-03" db="EMBL/GenBank/DDBJ databases">
        <authorList>
            <person name="Xie B.-B."/>
            <person name="Rong J.-C."/>
            <person name="Qin Q.-L."/>
            <person name="Zhang Y.-Z."/>
        </authorList>
    </citation>
    <scope>NUCLEOTIDE SEQUENCE</scope>
    <source>
        <strain evidence="1">DSM 14585</strain>
    </source>
</reference>
<organism evidence="1 2">
    <name type="scientific">Pseudoalteromonas agarivorans DSM 14585</name>
    <dbReference type="NCBI Taxonomy" id="1312369"/>
    <lineage>
        <taxon>Bacteria</taxon>
        <taxon>Pseudomonadati</taxon>
        <taxon>Pseudomonadota</taxon>
        <taxon>Gammaproteobacteria</taxon>
        <taxon>Alteromonadales</taxon>
        <taxon>Pseudoalteromonadaceae</taxon>
        <taxon>Pseudoalteromonas</taxon>
    </lineage>
</organism>
<name>A0ACA8DV13_9GAMM</name>
<dbReference type="Proteomes" id="UP000217277">
    <property type="component" value="Chromosome I"/>
</dbReference>